<dbReference type="PIRSF" id="PIRSF016578">
    <property type="entry name" value="HsaA"/>
    <property type="match status" value="1"/>
</dbReference>
<evidence type="ECO:0000256" key="1">
    <source>
        <dbReference type="ARBA" id="ARBA00023002"/>
    </source>
</evidence>
<dbReference type="InterPro" id="IPR036250">
    <property type="entry name" value="AcylCo_DH-like_C"/>
</dbReference>
<proteinExistence type="inferred from homology"/>
<evidence type="ECO:0000259" key="3">
    <source>
        <dbReference type="Pfam" id="PF02771"/>
    </source>
</evidence>
<dbReference type="Pfam" id="PF08028">
    <property type="entry name" value="Acyl-CoA_dh_2"/>
    <property type="match status" value="1"/>
</dbReference>
<keyword evidence="1" id="KW-0560">Oxidoreductase</keyword>
<dbReference type="GO" id="GO:0033539">
    <property type="term" value="P:fatty acid beta-oxidation using acyl-CoA dehydrogenase"/>
    <property type="evidence" value="ECO:0007669"/>
    <property type="project" value="TreeGrafter"/>
</dbReference>
<dbReference type="InterPro" id="IPR013786">
    <property type="entry name" value="AcylCoA_DH/ox_N"/>
</dbReference>
<dbReference type="AlphaFoldDB" id="A0A6G9GTU6"/>
<dbReference type="InterPro" id="IPR013107">
    <property type="entry name" value="Acyl-CoA_DH_C"/>
</dbReference>
<keyword evidence="6" id="KW-1185">Reference proteome</keyword>
<organism evidence="5 6">
    <name type="scientific">Streptomyces liangshanensis</name>
    <dbReference type="NCBI Taxonomy" id="2717324"/>
    <lineage>
        <taxon>Bacteria</taxon>
        <taxon>Bacillati</taxon>
        <taxon>Actinomycetota</taxon>
        <taxon>Actinomycetes</taxon>
        <taxon>Kitasatosporales</taxon>
        <taxon>Streptomycetaceae</taxon>
        <taxon>Streptomyces</taxon>
    </lineage>
</organism>
<evidence type="ECO:0000259" key="4">
    <source>
        <dbReference type="Pfam" id="PF08028"/>
    </source>
</evidence>
<dbReference type="PANTHER" id="PTHR48083">
    <property type="entry name" value="MEDIUM-CHAIN SPECIFIC ACYL-COA DEHYDROGENASE, MITOCHONDRIAL-RELATED"/>
    <property type="match status" value="1"/>
</dbReference>
<dbReference type="Gene3D" id="1.10.540.10">
    <property type="entry name" value="Acyl-CoA dehydrogenase/oxidase, N-terminal domain"/>
    <property type="match status" value="1"/>
</dbReference>
<gene>
    <name evidence="5" type="ORF">HA039_03560</name>
</gene>
<feature type="domain" description="Acyl-CoA dehydrogenase/oxidase N-terminal" evidence="3">
    <location>
        <begin position="30"/>
        <end position="93"/>
    </location>
</feature>
<evidence type="ECO:0000313" key="6">
    <source>
        <dbReference type="Proteomes" id="UP000501179"/>
    </source>
</evidence>
<dbReference type="Pfam" id="PF02771">
    <property type="entry name" value="Acyl-CoA_dh_N"/>
    <property type="match status" value="1"/>
</dbReference>
<dbReference type="SUPFAM" id="SSF47203">
    <property type="entry name" value="Acyl-CoA dehydrogenase C-terminal domain-like"/>
    <property type="match status" value="1"/>
</dbReference>
<dbReference type="SUPFAM" id="SSF56645">
    <property type="entry name" value="Acyl-CoA dehydrogenase NM domain-like"/>
    <property type="match status" value="1"/>
</dbReference>
<comment type="similarity">
    <text evidence="2">Belongs to the HpaH/HsaA monooxygenase family.</text>
</comment>
<dbReference type="InterPro" id="IPR009100">
    <property type="entry name" value="AcylCoA_DH/oxidase_NM_dom_sf"/>
</dbReference>
<dbReference type="KEGG" id="slia:HA039_03560"/>
<evidence type="ECO:0000256" key="2">
    <source>
        <dbReference type="ARBA" id="ARBA00049661"/>
    </source>
</evidence>
<dbReference type="InterPro" id="IPR037069">
    <property type="entry name" value="AcylCoA_DH/ox_N_sf"/>
</dbReference>
<accession>A0A6G9GTU6</accession>
<dbReference type="InterPro" id="IPR046373">
    <property type="entry name" value="Acyl-CoA_Oxase/DH_mid-dom_sf"/>
</dbReference>
<name>A0A6G9GTU6_9ACTN</name>
<protein>
    <submittedName>
        <fullName evidence="5">Uncharacterized protein</fullName>
    </submittedName>
</protein>
<dbReference type="Gene3D" id="2.40.110.10">
    <property type="entry name" value="Butyryl-CoA Dehydrogenase, subunit A, domain 2"/>
    <property type="match status" value="1"/>
</dbReference>
<dbReference type="Proteomes" id="UP000501179">
    <property type="component" value="Chromosome"/>
</dbReference>
<dbReference type="GO" id="GO:0005737">
    <property type="term" value="C:cytoplasm"/>
    <property type="evidence" value="ECO:0007669"/>
    <property type="project" value="TreeGrafter"/>
</dbReference>
<dbReference type="RefSeq" id="WP_167023625.1">
    <property type="nucleotide sequence ID" value="NZ_CP050177.1"/>
</dbReference>
<feature type="domain" description="Acyl-CoA dehydrogenase C-terminal" evidence="4">
    <location>
        <begin position="245"/>
        <end position="376"/>
    </location>
</feature>
<dbReference type="Gene3D" id="1.20.140.10">
    <property type="entry name" value="Butyryl-CoA Dehydrogenase, subunit A, domain 3"/>
    <property type="match status" value="1"/>
</dbReference>
<reference evidence="5 6" key="1">
    <citation type="submission" date="2020-03" db="EMBL/GenBank/DDBJ databases">
        <title>A novel species.</title>
        <authorList>
            <person name="Gao J."/>
        </authorList>
    </citation>
    <scope>NUCLEOTIDE SEQUENCE [LARGE SCALE GENOMIC DNA]</scope>
    <source>
        <strain evidence="5 6">QMT-12</strain>
    </source>
</reference>
<sequence>MTVREFGVVSGTVDRKAVASAEGLLPLLRSNAAEAERGKRLPAANVEALEAAGLTRLTTPARFGGSQASLATEFEVTRTLATACGSTAWVTALYALCGYWASLFPDSVQEEVFADPGARVAGISTPAGTLAPVDGGFVLNGRWPWNTGVLDSTWNVLATLLPQDDGSMAPYLVLVPTPEMTVLDDWNMSGMGGTGSNTSVATDLFVPAERAVFFPPLLAGAHASDANRGEVEYSYAVFPFLLLASAGTLLGMAQGALRSFLERAPGRATSFEDFAPQSASPVAQYQVGEIDMLIKSALAFARDAVDLVQGHAVAGTDMTPEERVHVRATVAYVTRCSTEAATKLSRIGGASAFGLDVAGQRMNRDLAVLSNHALLNYEANLGLLGSSLMGNPVESVFL</sequence>
<dbReference type="GO" id="GO:0050660">
    <property type="term" value="F:flavin adenine dinucleotide binding"/>
    <property type="evidence" value="ECO:0007669"/>
    <property type="project" value="InterPro"/>
</dbReference>
<dbReference type="InterPro" id="IPR050741">
    <property type="entry name" value="Acyl-CoA_dehydrogenase"/>
</dbReference>
<dbReference type="EMBL" id="CP050177">
    <property type="protein sequence ID" value="QIQ01496.1"/>
    <property type="molecule type" value="Genomic_DNA"/>
</dbReference>
<evidence type="ECO:0000313" key="5">
    <source>
        <dbReference type="EMBL" id="QIQ01496.1"/>
    </source>
</evidence>
<dbReference type="PANTHER" id="PTHR48083:SF5">
    <property type="entry name" value="NRGC PROTEIN"/>
    <property type="match status" value="1"/>
</dbReference>
<dbReference type="GO" id="GO:0003995">
    <property type="term" value="F:acyl-CoA dehydrogenase activity"/>
    <property type="evidence" value="ECO:0007669"/>
    <property type="project" value="TreeGrafter"/>
</dbReference>